<gene>
    <name evidence="1" type="ORF">SAMN05444163_8109</name>
</gene>
<sequence length="65" mass="7373">MTEYRIKVARTTIEEFIVHANNPVHLQEKWPDSIGVADPVESYSDGDELLQFTDEETGHTVVVKS</sequence>
<evidence type="ECO:0000313" key="1">
    <source>
        <dbReference type="EMBL" id="SDK43711.1"/>
    </source>
</evidence>
<dbReference type="Proteomes" id="UP000198803">
    <property type="component" value="Chromosome I"/>
</dbReference>
<organism evidence="1 2">
    <name type="scientific">Bradyrhizobium ottawaense</name>
    <dbReference type="NCBI Taxonomy" id="931866"/>
    <lineage>
        <taxon>Bacteria</taxon>
        <taxon>Pseudomonadati</taxon>
        <taxon>Pseudomonadota</taxon>
        <taxon>Alphaproteobacteria</taxon>
        <taxon>Hyphomicrobiales</taxon>
        <taxon>Nitrobacteraceae</taxon>
        <taxon>Bradyrhizobium</taxon>
    </lineage>
</organism>
<name>A0ABY0QHB6_9BRAD</name>
<protein>
    <submittedName>
        <fullName evidence="1">Uncharacterized protein</fullName>
    </submittedName>
</protein>
<dbReference type="RefSeq" id="WP_091977273.1">
    <property type="nucleotide sequence ID" value="NZ_LT629693.1"/>
</dbReference>
<keyword evidence="2" id="KW-1185">Reference proteome</keyword>
<reference evidence="1 2" key="1">
    <citation type="submission" date="2016-10" db="EMBL/GenBank/DDBJ databases">
        <authorList>
            <person name="Varghese N."/>
            <person name="Submissions S."/>
        </authorList>
    </citation>
    <scope>NUCLEOTIDE SEQUENCE [LARGE SCALE GENOMIC DNA]</scope>
    <source>
        <strain evidence="1 2">GAS524</strain>
    </source>
</reference>
<dbReference type="EMBL" id="LT629693">
    <property type="protein sequence ID" value="SDK43711.1"/>
    <property type="molecule type" value="Genomic_DNA"/>
</dbReference>
<evidence type="ECO:0000313" key="2">
    <source>
        <dbReference type="Proteomes" id="UP000198803"/>
    </source>
</evidence>
<proteinExistence type="predicted"/>
<accession>A0ABY0QHB6</accession>